<protein>
    <submittedName>
        <fullName evidence="2">Uncharacterized protein</fullName>
    </submittedName>
</protein>
<name>C3JYA0_PSEFS</name>
<dbReference type="Proteomes" id="UP001152918">
    <property type="component" value="Chromosome"/>
</dbReference>
<reference evidence="1" key="2">
    <citation type="submission" date="2023-10" db="EMBL/GenBank/DDBJ databases">
        <authorList>
            <person name="Fortmann-Grote C."/>
        </authorList>
    </citation>
    <scope>NUCLEOTIDE SEQUENCE</scope>
    <source>
        <strain evidence="1">SBW25</strain>
    </source>
</reference>
<dbReference type="EMBL" id="AM181176">
    <property type="protein sequence ID" value="CAY50166.1"/>
    <property type="molecule type" value="Genomic_DNA"/>
</dbReference>
<dbReference type="AlphaFoldDB" id="C3JYA0"/>
<dbReference type="EMBL" id="OV986001">
    <property type="protein sequence ID" value="CAI2798035.1"/>
    <property type="molecule type" value="Genomic_DNA"/>
</dbReference>
<organism evidence="2">
    <name type="scientific">Pseudomonas fluorescens (strain SBW25)</name>
    <dbReference type="NCBI Taxonomy" id="216595"/>
    <lineage>
        <taxon>Bacteria</taxon>
        <taxon>Pseudomonadati</taxon>
        <taxon>Pseudomonadota</taxon>
        <taxon>Gammaproteobacteria</taxon>
        <taxon>Pseudomonadales</taxon>
        <taxon>Pseudomonadaceae</taxon>
        <taxon>Pseudomonas</taxon>
    </lineage>
</organism>
<gene>
    <name evidence="2" type="ordered locus">PFLU_3836A</name>
</gene>
<sequence length="79" mass="8905">MEVFQVFLYAFYVVVLTLRRVVGTQRIVVALLLTGCAVRVRGTGRWLVVFRHDGSPQRVYTGLEKPPCAIVQLVCPSVR</sequence>
<reference evidence="2" key="1">
    <citation type="journal article" date="2009" name="Genome Biol.">
        <title>Genomic and genetic analyses of diversity and plant interactions of Pseudomonas fluorescens.</title>
        <authorList>
            <person name="Silby M.W."/>
            <person name="Cerdeno-Tarraga A.M."/>
            <person name="Vernikos G.S."/>
            <person name="Giddens S.R."/>
            <person name="Jackson R.W."/>
            <person name="Preston G.M."/>
            <person name="Zhang X.X."/>
            <person name="Moon C.D."/>
            <person name="Gehrig S.M."/>
            <person name="Godfrey S.A."/>
            <person name="Knight C.G."/>
            <person name="Malone J.G."/>
            <person name="Robinson Z."/>
            <person name="Spiers A.J."/>
            <person name="Harris S."/>
            <person name="Challis G.L."/>
            <person name="Yaxley A.M."/>
            <person name="Harris D."/>
            <person name="Seeger K."/>
            <person name="Murphy L."/>
            <person name="Rutter S."/>
            <person name="Squares R."/>
            <person name="Quail M.A."/>
            <person name="Saunders E."/>
            <person name="Mavromatis K."/>
            <person name="Brettin T.S."/>
            <person name="Bentley S.D."/>
            <person name="Hothersall J."/>
            <person name="Stephens E."/>
            <person name="Thomas C.M."/>
            <person name="Parkhill J."/>
            <person name="Levy S.B."/>
            <person name="Rainey P.B."/>
            <person name="Thomson N.R."/>
        </authorList>
    </citation>
    <scope>NUCLEOTIDE SEQUENCE [LARGE SCALE GENOMIC DNA]</scope>
    <source>
        <strain evidence="2">SBW25</strain>
    </source>
</reference>
<dbReference type="HOGENOM" id="CLU_2603295_0_0_6"/>
<dbReference type="KEGG" id="pfs:PFLU_3836A"/>
<evidence type="ECO:0000313" key="2">
    <source>
        <dbReference type="EMBL" id="CAY50166.1"/>
    </source>
</evidence>
<accession>C3JYA0</accession>
<proteinExistence type="predicted"/>
<evidence type="ECO:0000313" key="1">
    <source>
        <dbReference type="EMBL" id="CAI2798035.1"/>
    </source>
</evidence>